<evidence type="ECO:0000313" key="4">
    <source>
        <dbReference type="Proteomes" id="UP000186364"/>
    </source>
</evidence>
<dbReference type="Pfam" id="PF13347">
    <property type="entry name" value="MFS_2"/>
    <property type="match status" value="1"/>
</dbReference>
<dbReference type="PANTHER" id="PTHR11328">
    <property type="entry name" value="MAJOR FACILITATOR SUPERFAMILY DOMAIN-CONTAINING PROTEIN"/>
    <property type="match status" value="1"/>
</dbReference>
<feature type="transmembrane region" description="Helical" evidence="2">
    <location>
        <begin position="398"/>
        <end position="422"/>
    </location>
</feature>
<evidence type="ECO:0000313" key="3">
    <source>
        <dbReference type="EMBL" id="OLP59887.1"/>
    </source>
</evidence>
<evidence type="ECO:0000256" key="1">
    <source>
        <dbReference type="ARBA" id="ARBA00009617"/>
    </source>
</evidence>
<reference evidence="3 4" key="1">
    <citation type="submission" date="2016-09" db="EMBL/GenBank/DDBJ databases">
        <title>Rhizobium sp. nov., a novel species isolated from the rice rhizosphere.</title>
        <authorList>
            <person name="Zhao J."/>
            <person name="Zhang X."/>
        </authorList>
    </citation>
    <scope>NUCLEOTIDE SEQUENCE [LARGE SCALE GENOMIC DNA]</scope>
    <source>
        <strain evidence="3 4">1.7048</strain>
    </source>
</reference>
<feature type="transmembrane region" description="Helical" evidence="2">
    <location>
        <begin position="267"/>
        <end position="285"/>
    </location>
</feature>
<dbReference type="InterPro" id="IPR039672">
    <property type="entry name" value="MFS_2"/>
</dbReference>
<dbReference type="GO" id="GO:0005886">
    <property type="term" value="C:plasma membrane"/>
    <property type="evidence" value="ECO:0007669"/>
    <property type="project" value="TreeGrafter"/>
</dbReference>
<protein>
    <submittedName>
        <fullName evidence="3">MFS transporter</fullName>
    </submittedName>
</protein>
<dbReference type="AlphaFoldDB" id="A0A1Q9AWR2"/>
<sequence length="442" mass="46744">MSPSPEKRPLGLRSLILYALPAAPLAALGLPLYALVPTYYVETIGLPVAAVGWVVLMIRLVDAVSDPVVGLIADRIRPRVGRRRGLFLTGLPVAALAAVMLYWPPAHAGLGWLGLWGGLVSVGFTLVQVPYSAWGAELVGDYHGRTRLAAWRESITVVGTLIAIALPFAIGFDRSGLSGLALLGLLTAGLLLVTGLVAARAVPEPPVPEQGLVSPAEGMRLLTENRPFRRLILAYFVNGLANGIPATLFLLFVSARLDLESLRGPLLFFYFLSAMAGVPLATFAARHLGKHRAWCCGMLLACAIFALAPLLPEGAVIGFGLICLITGLLLGFDLALPPAIQADVIDADGAGPGRAGLYFAAWGLATKLSLAAGAALTFPLLGLFGFDPTRGNGNTPEALFALAALYAWVPVALKLLAIALMWRFPLDEAAHDRLVNRRPPRL</sequence>
<keyword evidence="2" id="KW-0472">Membrane</keyword>
<feature type="transmembrane region" description="Helical" evidence="2">
    <location>
        <begin position="109"/>
        <end position="129"/>
    </location>
</feature>
<name>A0A1Q9AWR2_9HYPH</name>
<feature type="transmembrane region" description="Helical" evidence="2">
    <location>
        <begin position="48"/>
        <end position="73"/>
    </location>
</feature>
<evidence type="ECO:0000256" key="2">
    <source>
        <dbReference type="SAM" id="Phobius"/>
    </source>
</evidence>
<dbReference type="GO" id="GO:0008643">
    <property type="term" value="P:carbohydrate transport"/>
    <property type="evidence" value="ECO:0007669"/>
    <property type="project" value="InterPro"/>
</dbReference>
<feature type="transmembrane region" description="Helical" evidence="2">
    <location>
        <begin position="150"/>
        <end position="170"/>
    </location>
</feature>
<feature type="transmembrane region" description="Helical" evidence="2">
    <location>
        <begin position="357"/>
        <end position="386"/>
    </location>
</feature>
<keyword evidence="2" id="KW-0812">Transmembrane</keyword>
<dbReference type="GO" id="GO:0015293">
    <property type="term" value="F:symporter activity"/>
    <property type="evidence" value="ECO:0007669"/>
    <property type="project" value="InterPro"/>
</dbReference>
<feature type="transmembrane region" description="Helical" evidence="2">
    <location>
        <begin position="176"/>
        <end position="199"/>
    </location>
</feature>
<feature type="transmembrane region" description="Helical" evidence="2">
    <location>
        <begin position="232"/>
        <end position="255"/>
    </location>
</feature>
<dbReference type="Proteomes" id="UP000186364">
    <property type="component" value="Unassembled WGS sequence"/>
</dbReference>
<keyword evidence="4" id="KW-1185">Reference proteome</keyword>
<dbReference type="EMBL" id="MKIP01000043">
    <property type="protein sequence ID" value="OLP59887.1"/>
    <property type="molecule type" value="Genomic_DNA"/>
</dbReference>
<keyword evidence="2" id="KW-1133">Transmembrane helix</keyword>
<dbReference type="OrthoDB" id="181905at2"/>
<gene>
    <name evidence="3" type="ORF">BJF93_09775</name>
</gene>
<dbReference type="Gene3D" id="1.20.1250.20">
    <property type="entry name" value="MFS general substrate transporter like domains"/>
    <property type="match status" value="2"/>
</dbReference>
<dbReference type="InterPro" id="IPR036259">
    <property type="entry name" value="MFS_trans_sf"/>
</dbReference>
<organism evidence="3 4">
    <name type="scientific">Xaviernesmea oryzae</name>
    <dbReference type="NCBI Taxonomy" id="464029"/>
    <lineage>
        <taxon>Bacteria</taxon>
        <taxon>Pseudomonadati</taxon>
        <taxon>Pseudomonadota</taxon>
        <taxon>Alphaproteobacteria</taxon>
        <taxon>Hyphomicrobiales</taxon>
        <taxon>Rhizobiaceae</taxon>
        <taxon>Rhizobium/Agrobacterium group</taxon>
        <taxon>Xaviernesmea</taxon>
    </lineage>
</organism>
<feature type="transmembrane region" description="Helical" evidence="2">
    <location>
        <begin position="317"/>
        <end position="336"/>
    </location>
</feature>
<feature type="transmembrane region" description="Helical" evidence="2">
    <location>
        <begin position="15"/>
        <end position="36"/>
    </location>
</feature>
<dbReference type="SUPFAM" id="SSF103473">
    <property type="entry name" value="MFS general substrate transporter"/>
    <property type="match status" value="1"/>
</dbReference>
<comment type="caution">
    <text evidence="3">The sequence shown here is derived from an EMBL/GenBank/DDBJ whole genome shotgun (WGS) entry which is preliminary data.</text>
</comment>
<proteinExistence type="inferred from homology"/>
<dbReference type="PANTHER" id="PTHR11328:SF24">
    <property type="entry name" value="MAJOR FACILITATOR SUPERFAMILY (MFS) PROFILE DOMAIN-CONTAINING PROTEIN"/>
    <property type="match status" value="1"/>
</dbReference>
<feature type="transmembrane region" description="Helical" evidence="2">
    <location>
        <begin position="85"/>
        <end position="103"/>
    </location>
</feature>
<comment type="similarity">
    <text evidence="1">Belongs to the sodium:galactoside symporter (TC 2.A.2) family.</text>
</comment>
<accession>A0A1Q9AWR2</accession>
<feature type="transmembrane region" description="Helical" evidence="2">
    <location>
        <begin position="292"/>
        <end position="311"/>
    </location>
</feature>